<reference evidence="4 5" key="1">
    <citation type="submission" date="2019-05" db="EMBL/GenBank/DDBJ databases">
        <title>Emergence of the Ug99 lineage of the wheat stem rust pathogen through somatic hybridization.</title>
        <authorList>
            <person name="Li F."/>
            <person name="Upadhyaya N.M."/>
            <person name="Sperschneider J."/>
            <person name="Matny O."/>
            <person name="Nguyen-Phuc H."/>
            <person name="Mago R."/>
            <person name="Raley C."/>
            <person name="Miller M.E."/>
            <person name="Silverstein K.A.T."/>
            <person name="Henningsen E."/>
            <person name="Hirsch C.D."/>
            <person name="Visser B."/>
            <person name="Pretorius Z.A."/>
            <person name="Steffenson B.J."/>
            <person name="Schwessinger B."/>
            <person name="Dodds P.N."/>
            <person name="Figueroa M."/>
        </authorList>
    </citation>
    <scope>NUCLEOTIDE SEQUENCE [LARGE SCALE GENOMIC DNA]</scope>
    <source>
        <strain evidence="3">21-0</strain>
        <strain evidence="2 5">Ug99</strain>
    </source>
</reference>
<feature type="compositionally biased region" description="Basic and acidic residues" evidence="1">
    <location>
        <begin position="1"/>
        <end position="14"/>
    </location>
</feature>
<proteinExistence type="predicted"/>
<evidence type="ECO:0000256" key="1">
    <source>
        <dbReference type="SAM" id="MobiDB-lite"/>
    </source>
</evidence>
<evidence type="ECO:0000313" key="5">
    <source>
        <dbReference type="Proteomes" id="UP000325313"/>
    </source>
</evidence>
<evidence type="ECO:0000313" key="4">
    <source>
        <dbReference type="Proteomes" id="UP000324748"/>
    </source>
</evidence>
<gene>
    <name evidence="3" type="ORF">PGT21_006276</name>
    <name evidence="2" type="ORF">PGTUg99_029330</name>
</gene>
<feature type="region of interest" description="Disordered" evidence="1">
    <location>
        <begin position="1"/>
        <end position="84"/>
    </location>
</feature>
<protein>
    <submittedName>
        <fullName evidence="2">Uncharacterized protein</fullName>
    </submittedName>
</protein>
<evidence type="ECO:0000313" key="2">
    <source>
        <dbReference type="EMBL" id="KAA1074190.1"/>
    </source>
</evidence>
<comment type="caution">
    <text evidence="2">The sequence shown here is derived from an EMBL/GenBank/DDBJ whole genome shotgun (WGS) entry which is preliminary data.</text>
</comment>
<accession>A0A5B0MDZ1</accession>
<evidence type="ECO:0000313" key="3">
    <source>
        <dbReference type="EMBL" id="KAA1090594.1"/>
    </source>
</evidence>
<dbReference type="AlphaFoldDB" id="A0A5B0MDZ1"/>
<feature type="compositionally biased region" description="Polar residues" evidence="1">
    <location>
        <begin position="33"/>
        <end position="49"/>
    </location>
</feature>
<keyword evidence="4" id="KW-1185">Reference proteome</keyword>
<sequence length="94" mass="10563">MKKEEDHPDQETRSYKPKNLSHTPHNPPRLLISPNSTLIIATSHSRTPGNNSPSNRSHPIPSHPIPSHPSPSLSLIQGPPDFEPTYLNRYLRTC</sequence>
<dbReference type="Proteomes" id="UP000325313">
    <property type="component" value="Unassembled WGS sequence"/>
</dbReference>
<dbReference type="EMBL" id="VSWC01000092">
    <property type="protein sequence ID" value="KAA1090594.1"/>
    <property type="molecule type" value="Genomic_DNA"/>
</dbReference>
<organism evidence="2 5">
    <name type="scientific">Puccinia graminis f. sp. tritici</name>
    <dbReference type="NCBI Taxonomy" id="56615"/>
    <lineage>
        <taxon>Eukaryota</taxon>
        <taxon>Fungi</taxon>
        <taxon>Dikarya</taxon>
        <taxon>Basidiomycota</taxon>
        <taxon>Pucciniomycotina</taxon>
        <taxon>Pucciniomycetes</taxon>
        <taxon>Pucciniales</taxon>
        <taxon>Pucciniaceae</taxon>
        <taxon>Puccinia</taxon>
    </lineage>
</organism>
<dbReference type="EMBL" id="VDEP01000473">
    <property type="protein sequence ID" value="KAA1074190.1"/>
    <property type="molecule type" value="Genomic_DNA"/>
</dbReference>
<name>A0A5B0MDZ1_PUCGR</name>
<dbReference type="Proteomes" id="UP000324748">
    <property type="component" value="Unassembled WGS sequence"/>
</dbReference>
<feature type="compositionally biased region" description="Low complexity" evidence="1">
    <location>
        <begin position="50"/>
        <end position="60"/>
    </location>
</feature>